<name>A0ABD3AE23_9GENT</name>
<dbReference type="EMBL" id="JBJUIK010000004">
    <property type="protein sequence ID" value="KAL3529444.1"/>
    <property type="molecule type" value="Genomic_DNA"/>
</dbReference>
<keyword evidence="2" id="KW-1185">Reference proteome</keyword>
<evidence type="ECO:0000313" key="2">
    <source>
        <dbReference type="Proteomes" id="UP001630127"/>
    </source>
</evidence>
<dbReference type="AlphaFoldDB" id="A0ABD3AE23"/>
<dbReference type="Proteomes" id="UP001630127">
    <property type="component" value="Unassembled WGS sequence"/>
</dbReference>
<accession>A0ABD3AE23</accession>
<comment type="caution">
    <text evidence="1">The sequence shown here is derived from an EMBL/GenBank/DDBJ whole genome shotgun (WGS) entry which is preliminary data.</text>
</comment>
<evidence type="ECO:0000313" key="1">
    <source>
        <dbReference type="EMBL" id="KAL3529444.1"/>
    </source>
</evidence>
<protein>
    <submittedName>
        <fullName evidence="1">Uncharacterized protein</fullName>
    </submittedName>
</protein>
<proteinExistence type="predicted"/>
<gene>
    <name evidence="1" type="ORF">ACH5RR_008766</name>
</gene>
<reference evidence="1 2" key="1">
    <citation type="submission" date="2024-11" db="EMBL/GenBank/DDBJ databases">
        <title>A near-complete genome assembly of Cinchona calisaya.</title>
        <authorList>
            <person name="Lian D.C."/>
            <person name="Zhao X.W."/>
            <person name="Wei L."/>
        </authorList>
    </citation>
    <scope>NUCLEOTIDE SEQUENCE [LARGE SCALE GENOMIC DNA]</scope>
    <source>
        <tissue evidence="1">Nenye</tissue>
    </source>
</reference>
<organism evidence="1 2">
    <name type="scientific">Cinchona calisaya</name>
    <dbReference type="NCBI Taxonomy" id="153742"/>
    <lineage>
        <taxon>Eukaryota</taxon>
        <taxon>Viridiplantae</taxon>
        <taxon>Streptophyta</taxon>
        <taxon>Embryophyta</taxon>
        <taxon>Tracheophyta</taxon>
        <taxon>Spermatophyta</taxon>
        <taxon>Magnoliopsida</taxon>
        <taxon>eudicotyledons</taxon>
        <taxon>Gunneridae</taxon>
        <taxon>Pentapetalae</taxon>
        <taxon>asterids</taxon>
        <taxon>lamiids</taxon>
        <taxon>Gentianales</taxon>
        <taxon>Rubiaceae</taxon>
        <taxon>Cinchonoideae</taxon>
        <taxon>Cinchoneae</taxon>
        <taxon>Cinchona</taxon>
    </lineage>
</organism>
<sequence length="103" mass="11483">MKSQHSPGPVPSSKPRPSLLGISFVVYRRFCVVGGHNWRVCKDGMIILASLSKERSLYPVIMMLVQVQPQHDRDASAAVAYYGKELPICANFYSKDGSIDKTR</sequence>